<sequence>MARCVHGLEPTLAAEILRRGLGVITHIGHREVRFRASRLPALGLRTADDVFLLAAQGPDVGASRQGAAALAGLAGA</sequence>
<accession>A0ABX9LP48</accession>
<gene>
    <name evidence="1" type="ORF">DI270_006250</name>
</gene>
<comment type="caution">
    <text evidence="1">The sequence shown here is derived from an EMBL/GenBank/DDBJ whole genome shotgun (WGS) entry which is preliminary data.</text>
</comment>
<dbReference type="EMBL" id="QFZU02000028">
    <property type="protein sequence ID" value="RGA05781.1"/>
    <property type="molecule type" value="Genomic_DNA"/>
</dbReference>
<dbReference type="Proteomes" id="UP000262538">
    <property type="component" value="Unassembled WGS sequence"/>
</dbReference>
<evidence type="ECO:0000313" key="2">
    <source>
        <dbReference type="Proteomes" id="UP000262538"/>
    </source>
</evidence>
<name>A0ABX9LP48_9ACTN</name>
<keyword evidence="1" id="KW-0808">Transferase</keyword>
<feature type="non-terminal residue" evidence="1">
    <location>
        <position position="76"/>
    </location>
</feature>
<evidence type="ECO:0000313" key="1">
    <source>
        <dbReference type="EMBL" id="RGA05781.1"/>
    </source>
</evidence>
<organism evidence="1 2">
    <name type="scientific">Microbispora triticiradicis</name>
    <dbReference type="NCBI Taxonomy" id="2200763"/>
    <lineage>
        <taxon>Bacteria</taxon>
        <taxon>Bacillati</taxon>
        <taxon>Actinomycetota</taxon>
        <taxon>Actinomycetes</taxon>
        <taxon>Streptosporangiales</taxon>
        <taxon>Streptosporangiaceae</taxon>
        <taxon>Microbispora</taxon>
    </lineage>
</organism>
<proteinExistence type="predicted"/>
<dbReference type="GO" id="GO:0008168">
    <property type="term" value="F:methyltransferase activity"/>
    <property type="evidence" value="ECO:0007669"/>
    <property type="project" value="UniProtKB-KW"/>
</dbReference>
<dbReference type="GO" id="GO:0032259">
    <property type="term" value="P:methylation"/>
    <property type="evidence" value="ECO:0007669"/>
    <property type="project" value="UniProtKB-KW"/>
</dbReference>
<dbReference type="Gene3D" id="3.30.2130.30">
    <property type="match status" value="1"/>
</dbReference>
<protein>
    <submittedName>
        <fullName evidence="1">RNA methyltransferase</fullName>
    </submittedName>
</protein>
<keyword evidence="1" id="KW-0489">Methyltransferase</keyword>
<reference evidence="1 2" key="1">
    <citation type="submission" date="2018-08" db="EMBL/GenBank/DDBJ databases">
        <title>Microbispora. triticiradicis sp. nov., a novel actinomycete isolated from the root of wheat (Triticum aestivum L.)).</title>
        <authorList>
            <person name="Han C."/>
        </authorList>
    </citation>
    <scope>NUCLEOTIDE SEQUENCE [LARGE SCALE GENOMIC DNA]</scope>
    <source>
        <strain evidence="1 2">NEAU-HRDPA2-9</strain>
    </source>
</reference>
<keyword evidence="2" id="KW-1185">Reference proteome</keyword>